<dbReference type="SUPFAM" id="SSF52954">
    <property type="entry name" value="Class II aaRS ABD-related"/>
    <property type="match status" value="1"/>
</dbReference>
<dbReference type="InterPro" id="IPR004516">
    <property type="entry name" value="HisRS/HisZ"/>
</dbReference>
<keyword evidence="3 11" id="KW-0436">Ligase</keyword>
<dbReference type="SUPFAM" id="SSF55681">
    <property type="entry name" value="Class II aaRS and biotin synthetases"/>
    <property type="match status" value="1"/>
</dbReference>
<dbReference type="InterPro" id="IPR041715">
    <property type="entry name" value="HisRS-like_core"/>
</dbReference>
<evidence type="ECO:0000256" key="3">
    <source>
        <dbReference type="ARBA" id="ARBA00022598"/>
    </source>
</evidence>
<sequence length="471" mass="52909">MAAKDAKITRSSVQLKTPKGTRDWFSSDLLLRDHILQTASNIFKRHGGTPLDTPAFELKAILAEKYGEDARLMYDLADQGGELCSLRFDLTVPFARWLAMNNVSQIKRYQIAKVYRRDQPAIARGRLREFYQCDFDVAGLYDAMIADAEVLRVVVDVFEALEMEITIKVNHRRILDGLFEVAGVSDEKIRAVSSAVDKLDKMAWDDVRKEMVDEKGISGEVVDRVGEYVRRRGDMSEMMQFLKSEPELCGNESVKAGIKDMDLLVSYLEVYDVVDKVSFDLSLARGLDYYTGLIFEVINQSPISNSVPAPASSESQVGSIAAGGRYDNLVGMYTKNAIPCVGISFGVDRIFTILNARRVEKMVPKVDAYIIALSGKDVNGLLLERMIVARELWNAGISAEFAAKVKPRQDKQSKDSKKSRLSITLAPDEWADGLIRLKDSRDDDKLQDKKDQGQLISRENLIEEVKRLLNI</sequence>
<dbReference type="InterPro" id="IPR036621">
    <property type="entry name" value="Anticodon-bd_dom_sf"/>
</dbReference>
<feature type="binding site" evidence="9">
    <location>
        <position position="136"/>
    </location>
    <ligand>
        <name>L-histidine</name>
        <dbReference type="ChEBI" id="CHEBI:57595"/>
    </ligand>
</feature>
<dbReference type="GO" id="GO:0005524">
    <property type="term" value="F:ATP binding"/>
    <property type="evidence" value="ECO:0007669"/>
    <property type="project" value="UniProtKB-KW"/>
</dbReference>
<evidence type="ECO:0000256" key="6">
    <source>
        <dbReference type="ARBA" id="ARBA00022917"/>
    </source>
</evidence>
<feature type="binding site" evidence="9">
    <location>
        <position position="132"/>
    </location>
    <ligand>
        <name>L-histidine</name>
        <dbReference type="ChEBI" id="CHEBI:57595"/>
    </ligand>
</feature>
<keyword evidence="6" id="KW-0648">Protein biosynthesis</keyword>
<feature type="domain" description="Aminoacyl-transfer RNA synthetases class-II family profile" evidence="10">
    <location>
        <begin position="20"/>
        <end position="364"/>
    </location>
</feature>
<organism evidence="11 12">
    <name type="scientific">Lachnellula occidentalis</name>
    <dbReference type="NCBI Taxonomy" id="215460"/>
    <lineage>
        <taxon>Eukaryota</taxon>
        <taxon>Fungi</taxon>
        <taxon>Dikarya</taxon>
        <taxon>Ascomycota</taxon>
        <taxon>Pezizomycotina</taxon>
        <taxon>Leotiomycetes</taxon>
        <taxon>Helotiales</taxon>
        <taxon>Lachnaceae</taxon>
        <taxon>Lachnellula</taxon>
    </lineage>
</organism>
<dbReference type="EC" id="6.1.1.21" evidence="2"/>
<dbReference type="PANTHER" id="PTHR11476:SF7">
    <property type="entry name" value="HISTIDINE--TRNA LIGASE"/>
    <property type="match status" value="1"/>
</dbReference>
<dbReference type="CDD" id="cd00773">
    <property type="entry name" value="HisRS-like_core"/>
    <property type="match status" value="1"/>
</dbReference>
<dbReference type="Proteomes" id="UP000443090">
    <property type="component" value="Unassembled WGS sequence"/>
</dbReference>
<evidence type="ECO:0000256" key="2">
    <source>
        <dbReference type="ARBA" id="ARBA00012815"/>
    </source>
</evidence>
<comment type="catalytic activity">
    <reaction evidence="8">
        <text>tRNA(His) + L-histidine + ATP = L-histidyl-tRNA(His) + AMP + diphosphate + H(+)</text>
        <dbReference type="Rhea" id="RHEA:17313"/>
        <dbReference type="Rhea" id="RHEA-COMP:9665"/>
        <dbReference type="Rhea" id="RHEA-COMP:9689"/>
        <dbReference type="ChEBI" id="CHEBI:15378"/>
        <dbReference type="ChEBI" id="CHEBI:30616"/>
        <dbReference type="ChEBI" id="CHEBI:33019"/>
        <dbReference type="ChEBI" id="CHEBI:57595"/>
        <dbReference type="ChEBI" id="CHEBI:78442"/>
        <dbReference type="ChEBI" id="CHEBI:78527"/>
        <dbReference type="ChEBI" id="CHEBI:456215"/>
        <dbReference type="EC" id="6.1.1.21"/>
    </reaction>
</comment>
<evidence type="ECO:0000256" key="1">
    <source>
        <dbReference type="ARBA" id="ARBA00008226"/>
    </source>
</evidence>
<feature type="binding site" evidence="9">
    <location>
        <position position="285"/>
    </location>
    <ligand>
        <name>L-histidine</name>
        <dbReference type="ChEBI" id="CHEBI:57595"/>
    </ligand>
</feature>
<feature type="binding site" evidence="9">
    <location>
        <begin position="289"/>
        <end position="290"/>
    </location>
    <ligand>
        <name>L-histidine</name>
        <dbReference type="ChEBI" id="CHEBI:57595"/>
    </ligand>
</feature>
<evidence type="ECO:0000313" key="11">
    <source>
        <dbReference type="EMBL" id="TVY43670.1"/>
    </source>
</evidence>
<evidence type="ECO:0000256" key="4">
    <source>
        <dbReference type="ARBA" id="ARBA00022741"/>
    </source>
</evidence>
<comment type="caution">
    <text evidence="11">The sequence shown here is derived from an EMBL/GenBank/DDBJ whole genome shotgun (WGS) entry which is preliminary data.</text>
</comment>
<dbReference type="Gene3D" id="3.30.930.10">
    <property type="entry name" value="Bira Bifunctional Protein, Domain 2"/>
    <property type="match status" value="1"/>
</dbReference>
<evidence type="ECO:0000256" key="9">
    <source>
        <dbReference type="PIRSR" id="PIRSR001549-1"/>
    </source>
</evidence>
<comment type="similarity">
    <text evidence="1">Belongs to the class-II aminoacyl-tRNA synthetase family.</text>
</comment>
<dbReference type="GO" id="GO:0003723">
    <property type="term" value="F:RNA binding"/>
    <property type="evidence" value="ECO:0007669"/>
    <property type="project" value="TreeGrafter"/>
</dbReference>
<dbReference type="OrthoDB" id="1906957at2759"/>
<keyword evidence="4" id="KW-0547">Nucleotide-binding</keyword>
<evidence type="ECO:0000256" key="7">
    <source>
        <dbReference type="ARBA" id="ARBA00023146"/>
    </source>
</evidence>
<dbReference type="GO" id="GO:0004821">
    <property type="term" value="F:histidine-tRNA ligase activity"/>
    <property type="evidence" value="ECO:0007669"/>
    <property type="project" value="UniProtKB-EC"/>
</dbReference>
<dbReference type="FunFam" id="3.30.930.10:FF:000021">
    <property type="entry name" value="Probable histidine--tRNA ligase, mitochondrial"/>
    <property type="match status" value="1"/>
</dbReference>
<gene>
    <name evidence="11" type="primary">hts1_1</name>
    <name evidence="11" type="ORF">LOCC1_G008413</name>
</gene>
<name>A0A8H8RXC3_9HELO</name>
<reference evidence="11 12" key="1">
    <citation type="submission" date="2018-05" db="EMBL/GenBank/DDBJ databases">
        <title>Genome sequencing and assembly of the regulated plant pathogen Lachnellula willkommii and related sister species for the development of diagnostic species identification markers.</title>
        <authorList>
            <person name="Giroux E."/>
            <person name="Bilodeau G."/>
        </authorList>
    </citation>
    <scope>NUCLEOTIDE SEQUENCE [LARGE SCALE GENOMIC DNA]</scope>
    <source>
        <strain evidence="11 12">CBS 160.35</strain>
    </source>
</reference>
<feature type="binding site" evidence="9">
    <location>
        <position position="116"/>
    </location>
    <ligand>
        <name>L-histidine</name>
        <dbReference type="ChEBI" id="CHEBI:57595"/>
    </ligand>
</feature>
<proteinExistence type="inferred from homology"/>
<keyword evidence="12" id="KW-1185">Reference proteome</keyword>
<evidence type="ECO:0000313" key="12">
    <source>
        <dbReference type="Proteomes" id="UP000443090"/>
    </source>
</evidence>
<dbReference type="Gene3D" id="3.40.50.800">
    <property type="entry name" value="Anticodon-binding domain"/>
    <property type="match status" value="1"/>
</dbReference>
<dbReference type="PROSITE" id="PS50862">
    <property type="entry name" value="AA_TRNA_LIGASE_II"/>
    <property type="match status" value="1"/>
</dbReference>
<dbReference type="GO" id="GO:0005739">
    <property type="term" value="C:mitochondrion"/>
    <property type="evidence" value="ECO:0007669"/>
    <property type="project" value="TreeGrafter"/>
</dbReference>
<keyword evidence="5" id="KW-0067">ATP-binding</keyword>
<dbReference type="EMBL" id="QGMI01000270">
    <property type="protein sequence ID" value="TVY43670.1"/>
    <property type="molecule type" value="Genomic_DNA"/>
</dbReference>
<dbReference type="GO" id="GO:0005829">
    <property type="term" value="C:cytosol"/>
    <property type="evidence" value="ECO:0007669"/>
    <property type="project" value="TreeGrafter"/>
</dbReference>
<dbReference type="GO" id="GO:0032543">
    <property type="term" value="P:mitochondrial translation"/>
    <property type="evidence" value="ECO:0007669"/>
    <property type="project" value="TreeGrafter"/>
</dbReference>
<evidence type="ECO:0000256" key="8">
    <source>
        <dbReference type="ARBA" id="ARBA00047639"/>
    </source>
</evidence>
<dbReference type="PANTHER" id="PTHR11476">
    <property type="entry name" value="HISTIDYL-TRNA SYNTHETASE"/>
    <property type="match status" value="1"/>
</dbReference>
<evidence type="ECO:0000256" key="5">
    <source>
        <dbReference type="ARBA" id="ARBA00022840"/>
    </source>
</evidence>
<dbReference type="Pfam" id="PF13393">
    <property type="entry name" value="tRNA-synt_His"/>
    <property type="match status" value="1"/>
</dbReference>
<feature type="binding site" evidence="9">
    <location>
        <begin position="89"/>
        <end position="91"/>
    </location>
    <ligand>
        <name>L-histidine</name>
        <dbReference type="ChEBI" id="CHEBI:57595"/>
    </ligand>
</feature>
<dbReference type="InterPro" id="IPR045864">
    <property type="entry name" value="aa-tRNA-synth_II/BPL/LPL"/>
</dbReference>
<dbReference type="Pfam" id="PF03129">
    <property type="entry name" value="HGTP_anticodon"/>
    <property type="match status" value="1"/>
</dbReference>
<dbReference type="InterPro" id="IPR006195">
    <property type="entry name" value="aa-tRNA-synth_II"/>
</dbReference>
<protein>
    <recommendedName>
        <fullName evidence="2">histidine--tRNA ligase</fullName>
        <ecNumber evidence="2">6.1.1.21</ecNumber>
    </recommendedName>
</protein>
<evidence type="ECO:0000259" key="10">
    <source>
        <dbReference type="PROSITE" id="PS50862"/>
    </source>
</evidence>
<dbReference type="InterPro" id="IPR004154">
    <property type="entry name" value="Anticodon-bd"/>
</dbReference>
<keyword evidence="7" id="KW-0030">Aminoacyl-tRNA synthetase</keyword>
<accession>A0A8H8RXC3</accession>
<dbReference type="PIRSF" id="PIRSF001549">
    <property type="entry name" value="His-tRNA_synth"/>
    <property type="match status" value="1"/>
</dbReference>
<dbReference type="GO" id="GO:0006427">
    <property type="term" value="P:histidyl-tRNA aminoacylation"/>
    <property type="evidence" value="ECO:0007669"/>
    <property type="project" value="TreeGrafter"/>
</dbReference>
<dbReference type="AlphaFoldDB" id="A0A8H8RXC3"/>